<keyword evidence="3" id="KW-0862">Zinc</keyword>
<proteinExistence type="evidence at transcript level"/>
<dbReference type="PANTHER" id="PTHR46764">
    <property type="entry name" value="E3 UBIQUITIN-PROTEIN LIGASE BAH1"/>
    <property type="match status" value="1"/>
</dbReference>
<dbReference type="InterPro" id="IPR013083">
    <property type="entry name" value="Znf_RING/FYVE/PHD"/>
</dbReference>
<dbReference type="Pfam" id="PF13445">
    <property type="entry name" value="zf-RING_UBOX"/>
    <property type="match status" value="1"/>
</dbReference>
<sequence>MHLASGFHRYLWCLRHCFIDDYLAMIQEGQNLINYVAMNSIAIGKILKEYDEVHCSVNGQNFRRMLQAKHLELLQSPWLIELSAFQINTKDSEYEVSCEDLCECSSDFSSGEPTITCKMSESVKAEFNLTCPICLDTVFYPVALGCGHLFCNSCACAAASVPIDEGIKTAKPLAKCPICRQAGVFADSVHLAELNLLLKKRCKGYWKERLYAERMKQEKDYRSLQTNLVLGFM</sequence>
<evidence type="ECO:0000256" key="2">
    <source>
        <dbReference type="ARBA" id="ARBA00022771"/>
    </source>
</evidence>
<dbReference type="EMBL" id="BT122571">
    <property type="protein sequence ID" value="ADE75943.1"/>
    <property type="molecule type" value="mRNA"/>
</dbReference>
<keyword evidence="2 4" id="KW-0863">Zinc-finger</keyword>
<protein>
    <recommendedName>
        <fullName evidence="5">RING-type domain-containing protein</fullName>
    </recommendedName>
</protein>
<dbReference type="GO" id="GO:0008270">
    <property type="term" value="F:zinc ion binding"/>
    <property type="evidence" value="ECO:0007669"/>
    <property type="project" value="UniProtKB-KW"/>
</dbReference>
<dbReference type="PANTHER" id="PTHR46764:SF2">
    <property type="entry name" value="E3 UBIQUITIN-PROTEIN LIGASE BAH1-LIKE-RELATED"/>
    <property type="match status" value="1"/>
</dbReference>
<organism evidence="6">
    <name type="scientific">Picea sitchensis</name>
    <name type="common">Sitka spruce</name>
    <name type="synonym">Pinus sitchensis</name>
    <dbReference type="NCBI Taxonomy" id="3332"/>
    <lineage>
        <taxon>Eukaryota</taxon>
        <taxon>Viridiplantae</taxon>
        <taxon>Streptophyta</taxon>
        <taxon>Embryophyta</taxon>
        <taxon>Tracheophyta</taxon>
        <taxon>Spermatophyta</taxon>
        <taxon>Pinopsida</taxon>
        <taxon>Pinidae</taxon>
        <taxon>Conifers I</taxon>
        <taxon>Pinales</taxon>
        <taxon>Pinaceae</taxon>
        <taxon>Picea</taxon>
    </lineage>
</organism>
<name>D5A8S4_PICSI</name>
<dbReference type="AlphaFoldDB" id="D5A8S4"/>
<dbReference type="PROSITE" id="PS00518">
    <property type="entry name" value="ZF_RING_1"/>
    <property type="match status" value="1"/>
</dbReference>
<evidence type="ECO:0000259" key="5">
    <source>
        <dbReference type="PROSITE" id="PS50089"/>
    </source>
</evidence>
<dbReference type="SUPFAM" id="SSF57850">
    <property type="entry name" value="RING/U-box"/>
    <property type="match status" value="1"/>
</dbReference>
<reference evidence="6" key="1">
    <citation type="submission" date="2010-04" db="EMBL/GenBank/DDBJ databases">
        <authorList>
            <person name="Reid K.E."/>
            <person name="Liao N."/>
            <person name="Chan S."/>
            <person name="Docking R."/>
            <person name="Taylor G."/>
            <person name="Moore R."/>
            <person name="Mayo M."/>
            <person name="Munro S."/>
            <person name="King J."/>
            <person name="Yanchuk A."/>
            <person name="Holt R."/>
            <person name="Jones S."/>
            <person name="Marra M."/>
            <person name="Ritland C.E."/>
            <person name="Ritland K."/>
            <person name="Bohlmann J."/>
        </authorList>
    </citation>
    <scope>NUCLEOTIDE SEQUENCE</scope>
    <source>
        <tissue evidence="6">Buds collected with no treatment. Collection October 2007</tissue>
    </source>
</reference>
<dbReference type="InterPro" id="IPR017907">
    <property type="entry name" value="Znf_RING_CS"/>
</dbReference>
<evidence type="ECO:0000256" key="1">
    <source>
        <dbReference type="ARBA" id="ARBA00022723"/>
    </source>
</evidence>
<accession>D5A8S4</accession>
<dbReference type="PROSITE" id="PS50089">
    <property type="entry name" value="ZF_RING_2"/>
    <property type="match status" value="1"/>
</dbReference>
<dbReference type="InterPro" id="IPR001841">
    <property type="entry name" value="Znf_RING"/>
</dbReference>
<dbReference type="InterPro" id="IPR027370">
    <property type="entry name" value="Znf-RING_euk"/>
</dbReference>
<keyword evidence="1" id="KW-0479">Metal-binding</keyword>
<dbReference type="CDD" id="cd23127">
    <property type="entry name" value="RING-HC_BAH1-like"/>
    <property type="match status" value="1"/>
</dbReference>
<dbReference type="SMART" id="SM00184">
    <property type="entry name" value="RING"/>
    <property type="match status" value="1"/>
</dbReference>
<feature type="domain" description="RING-type" evidence="5">
    <location>
        <begin position="131"/>
        <end position="180"/>
    </location>
</feature>
<evidence type="ECO:0000313" key="6">
    <source>
        <dbReference type="EMBL" id="ADE75943.1"/>
    </source>
</evidence>
<dbReference type="Gene3D" id="3.30.40.10">
    <property type="entry name" value="Zinc/RING finger domain, C3HC4 (zinc finger)"/>
    <property type="match status" value="1"/>
</dbReference>
<evidence type="ECO:0000256" key="3">
    <source>
        <dbReference type="ARBA" id="ARBA00022833"/>
    </source>
</evidence>
<evidence type="ECO:0000256" key="4">
    <source>
        <dbReference type="PROSITE-ProRule" id="PRU00175"/>
    </source>
</evidence>
<dbReference type="InterPro" id="IPR033326">
    <property type="entry name" value="BAH1"/>
</dbReference>